<dbReference type="InterPro" id="IPR001279">
    <property type="entry name" value="Metallo-B-lactamas"/>
</dbReference>
<protein>
    <submittedName>
        <fullName evidence="6">Beta-lactamase domain protein</fullName>
    </submittedName>
</protein>
<sequence>MSLKMTVRVIDTGFFKLDGGAMFGVVPKTLWQRLEEPDEDNLCTWAMRCLLVQTEHGRNILIDTGIGTKQSEKFFSHFKLHGQASLYSSLAMHGLTPYDITDVLLTHLHFDHVGGAVKHDVDGNPVLSFPNATYWCSDKQWEEATMPNPREQASFLLDNLLPLESSGQLKFIEAGPYDAQTRWFSNFNLLFAYGHTNGMILPYLMVDGKKVVYCADLIPSPSHIRIPYVMAYDMRPEQTLIEKAYFLERALAEEWILVFEHAKSVEAATVKRDERGRIVIDKVDTLDAFLGQDDIFA</sequence>
<evidence type="ECO:0000256" key="3">
    <source>
        <dbReference type="ARBA" id="ARBA00022801"/>
    </source>
</evidence>
<dbReference type="eggNOG" id="COG0491">
    <property type="taxonomic scope" value="Bacteria"/>
</dbReference>
<dbReference type="CDD" id="cd16281">
    <property type="entry name" value="metallo-hydrolase-like_MBL-fold"/>
    <property type="match status" value="1"/>
</dbReference>
<dbReference type="InterPro" id="IPR051013">
    <property type="entry name" value="MBL_superfamily_lactonases"/>
</dbReference>
<comment type="similarity">
    <text evidence="1">Belongs to the metallo-beta-lactamase superfamily.</text>
</comment>
<dbReference type="STRING" id="984262.SGRA_2826"/>
<accession>H6LA86</accession>
<evidence type="ECO:0000256" key="2">
    <source>
        <dbReference type="ARBA" id="ARBA00022723"/>
    </source>
</evidence>
<dbReference type="Gene3D" id="3.60.15.10">
    <property type="entry name" value="Ribonuclease Z/Hydroxyacylglutathione hydrolase-like"/>
    <property type="match status" value="1"/>
</dbReference>
<dbReference type="KEGG" id="sgn:SGRA_2826"/>
<evidence type="ECO:0000313" key="7">
    <source>
        <dbReference type="Proteomes" id="UP000007519"/>
    </source>
</evidence>
<evidence type="ECO:0000256" key="4">
    <source>
        <dbReference type="ARBA" id="ARBA00022833"/>
    </source>
</evidence>
<gene>
    <name evidence="6" type="ordered locus">SGRA_2826</name>
</gene>
<dbReference type="EMBL" id="CP002831">
    <property type="protein sequence ID" value="AFC25554.1"/>
    <property type="molecule type" value="Genomic_DNA"/>
</dbReference>
<dbReference type="GO" id="GO:0016787">
    <property type="term" value="F:hydrolase activity"/>
    <property type="evidence" value="ECO:0007669"/>
    <property type="project" value="UniProtKB-KW"/>
</dbReference>
<dbReference type="PANTHER" id="PTHR42978">
    <property type="entry name" value="QUORUM-QUENCHING LACTONASE YTNP-RELATED-RELATED"/>
    <property type="match status" value="1"/>
</dbReference>
<reference evidence="6 7" key="1">
    <citation type="journal article" date="2012" name="Stand. Genomic Sci.">
        <title>Complete genome sequencing and analysis of Saprospira grandis str. Lewin, a predatory marine bacterium.</title>
        <authorList>
            <person name="Saw J.H."/>
            <person name="Yuryev A."/>
            <person name="Kanbe M."/>
            <person name="Hou S."/>
            <person name="Young A.G."/>
            <person name="Aizawa S."/>
            <person name="Alam M."/>
        </authorList>
    </citation>
    <scope>NUCLEOTIDE SEQUENCE [LARGE SCALE GENOMIC DNA]</scope>
    <source>
        <strain evidence="6 7">Lewin</strain>
    </source>
</reference>
<proteinExistence type="inferred from homology"/>
<evidence type="ECO:0000256" key="1">
    <source>
        <dbReference type="ARBA" id="ARBA00007749"/>
    </source>
</evidence>
<dbReference type="AlphaFoldDB" id="H6LA86"/>
<dbReference type="SUPFAM" id="SSF56281">
    <property type="entry name" value="Metallo-hydrolase/oxidoreductase"/>
    <property type="match status" value="1"/>
</dbReference>
<feature type="domain" description="Metallo-beta-lactamase" evidence="5">
    <location>
        <begin position="46"/>
        <end position="261"/>
    </location>
</feature>
<dbReference type="Proteomes" id="UP000007519">
    <property type="component" value="Chromosome"/>
</dbReference>
<keyword evidence="2" id="KW-0479">Metal-binding</keyword>
<keyword evidence="3" id="KW-0378">Hydrolase</keyword>
<keyword evidence="4" id="KW-0862">Zinc</keyword>
<dbReference type="PANTHER" id="PTHR42978:SF6">
    <property type="entry name" value="QUORUM-QUENCHING LACTONASE YTNP-RELATED"/>
    <property type="match status" value="1"/>
</dbReference>
<dbReference type="RefSeq" id="WP_015693157.1">
    <property type="nucleotide sequence ID" value="NC_016940.1"/>
</dbReference>
<dbReference type="GO" id="GO:0046872">
    <property type="term" value="F:metal ion binding"/>
    <property type="evidence" value="ECO:0007669"/>
    <property type="project" value="UniProtKB-KW"/>
</dbReference>
<dbReference type="OrthoDB" id="9802897at2"/>
<dbReference type="SMART" id="SM00849">
    <property type="entry name" value="Lactamase_B"/>
    <property type="match status" value="1"/>
</dbReference>
<organism evidence="6 7">
    <name type="scientific">Saprospira grandis (strain Lewin)</name>
    <dbReference type="NCBI Taxonomy" id="984262"/>
    <lineage>
        <taxon>Bacteria</taxon>
        <taxon>Pseudomonadati</taxon>
        <taxon>Bacteroidota</taxon>
        <taxon>Saprospiria</taxon>
        <taxon>Saprospirales</taxon>
        <taxon>Saprospiraceae</taxon>
        <taxon>Saprospira</taxon>
    </lineage>
</organism>
<evidence type="ECO:0000313" key="6">
    <source>
        <dbReference type="EMBL" id="AFC25554.1"/>
    </source>
</evidence>
<keyword evidence="7" id="KW-1185">Reference proteome</keyword>
<evidence type="ECO:0000259" key="5">
    <source>
        <dbReference type="SMART" id="SM00849"/>
    </source>
</evidence>
<dbReference type="Pfam" id="PF00753">
    <property type="entry name" value="Lactamase_B"/>
    <property type="match status" value="1"/>
</dbReference>
<dbReference type="HOGENOM" id="CLU_056519_2_0_10"/>
<name>H6LA86_SAPGL</name>
<dbReference type="InterPro" id="IPR036866">
    <property type="entry name" value="RibonucZ/Hydroxyglut_hydro"/>
</dbReference>